<organism evidence="1 2">
    <name type="scientific">Trinickia symbiotica</name>
    <dbReference type="NCBI Taxonomy" id="863227"/>
    <lineage>
        <taxon>Bacteria</taxon>
        <taxon>Pseudomonadati</taxon>
        <taxon>Pseudomonadota</taxon>
        <taxon>Betaproteobacteria</taxon>
        <taxon>Burkholderiales</taxon>
        <taxon>Burkholderiaceae</taxon>
        <taxon>Trinickia</taxon>
    </lineage>
</organism>
<evidence type="ECO:0000313" key="1">
    <source>
        <dbReference type="EMBL" id="PMS38056.1"/>
    </source>
</evidence>
<evidence type="ECO:0000313" key="2">
    <source>
        <dbReference type="Proteomes" id="UP000235777"/>
    </source>
</evidence>
<dbReference type="RefSeq" id="WP_083925488.1">
    <property type="nucleotide sequence ID" value="NZ_KB890164.1"/>
</dbReference>
<name>A0A2N7X8G6_9BURK</name>
<dbReference type="OrthoDB" id="1493123at2"/>
<evidence type="ECO:0008006" key="3">
    <source>
        <dbReference type="Google" id="ProtNLM"/>
    </source>
</evidence>
<comment type="caution">
    <text evidence="1">The sequence shown here is derived from an EMBL/GenBank/DDBJ whole genome shotgun (WGS) entry which is preliminary data.</text>
</comment>
<dbReference type="Proteomes" id="UP000235777">
    <property type="component" value="Unassembled WGS sequence"/>
</dbReference>
<proteinExistence type="predicted"/>
<dbReference type="EMBL" id="PNYC01000002">
    <property type="protein sequence ID" value="PMS38056.1"/>
    <property type="molecule type" value="Genomic_DNA"/>
</dbReference>
<protein>
    <recommendedName>
        <fullName evidence="3">WYL domain-containing protein</fullName>
    </recommendedName>
</protein>
<sequence length="97" mass="11057">MEKLILEAIANKQLIEFYYHNLPRIAEPHVFGVTNGTRQLLGYQTGGQSSNGRLPDWRRFDVNQLSRLAILAQTFPGRRPIPSGKHSSWDLRIAIVD</sequence>
<keyword evidence="2" id="KW-1185">Reference proteome</keyword>
<dbReference type="AlphaFoldDB" id="A0A2N7X8G6"/>
<reference evidence="1 2" key="1">
    <citation type="submission" date="2018-01" db="EMBL/GenBank/DDBJ databases">
        <title>Whole genome analyses suggest that Burkholderia sensu lato contains two further novel genera in the rhizoxinica-symbiotica group Mycetohabitans gen. nov., and Trinickia gen. nov.: implications for the evolution of diazotrophy and nodulation in the Burkholderiaceae.</title>
        <authorList>
            <person name="Estrada-de los Santos P."/>
            <person name="Palmer M."/>
            <person name="Chavez-Ramirez B."/>
            <person name="Beukes C."/>
            <person name="Steenkamp E.T."/>
            <person name="Hirsch A.M."/>
            <person name="Manyaka P."/>
            <person name="Maluk M."/>
            <person name="Lafos M."/>
            <person name="Crook M."/>
            <person name="Gross E."/>
            <person name="Simon M.F."/>
            <person name="Bueno dos Reis Junior F."/>
            <person name="Poole P.S."/>
            <person name="Venter S.N."/>
            <person name="James E.K."/>
        </authorList>
    </citation>
    <scope>NUCLEOTIDE SEQUENCE [LARGE SCALE GENOMIC DNA]</scope>
    <source>
        <strain evidence="1 2">JPY 581</strain>
    </source>
</reference>
<gene>
    <name evidence="1" type="ORF">C0Z20_04440</name>
</gene>
<accession>A0A2N7X8G6</accession>